<reference evidence="10 11" key="1">
    <citation type="submission" date="2012-12" db="EMBL/GenBank/DDBJ databases">
        <title>Novel taxa of Listeriaceae from agricultural environments in the United States.</title>
        <authorList>
            <person name="den Bakker H.C."/>
            <person name="Allred A."/>
            <person name="Warchocki S."/>
            <person name="Wright E.M."/>
            <person name="Burrell A."/>
            <person name="Nightingale K.K."/>
            <person name="Kephart D."/>
            <person name="Wiedmann M."/>
        </authorList>
    </citation>
    <scope>NUCLEOTIDE SEQUENCE [LARGE SCALE GENOMIC DNA]</scope>
    <source>
        <strain evidence="10 11">FSL F6-1037</strain>
    </source>
</reference>
<dbReference type="Gene3D" id="3.30.70.20">
    <property type="match status" value="1"/>
</dbReference>
<dbReference type="GO" id="GO:0046872">
    <property type="term" value="F:metal ion binding"/>
    <property type="evidence" value="ECO:0007669"/>
    <property type="project" value="UniProtKB-KW"/>
</dbReference>
<evidence type="ECO:0000256" key="4">
    <source>
        <dbReference type="ARBA" id="ARBA00022723"/>
    </source>
</evidence>
<gene>
    <name evidence="10" type="ORF">BCAMP_08831</name>
</gene>
<dbReference type="InterPro" id="IPR004155">
    <property type="entry name" value="PBS_lyase_HEAT"/>
</dbReference>
<dbReference type="FunFam" id="3.30.70.20:FF:000037">
    <property type="entry name" value="Epoxyqueuosine reductase"/>
    <property type="match status" value="1"/>
</dbReference>
<dbReference type="GO" id="GO:0052693">
    <property type="term" value="F:epoxyqueuosine reductase activity"/>
    <property type="evidence" value="ECO:0007669"/>
    <property type="project" value="TreeGrafter"/>
</dbReference>
<evidence type="ECO:0000256" key="5">
    <source>
        <dbReference type="ARBA" id="ARBA00022785"/>
    </source>
</evidence>
<keyword evidence="4" id="KW-0479">Metal-binding</keyword>
<protein>
    <submittedName>
        <fullName evidence="10">YhbA protein</fullName>
    </submittedName>
</protein>
<keyword evidence="8" id="KW-0411">Iron-sulfur</keyword>
<dbReference type="GO" id="GO:0051539">
    <property type="term" value="F:4 iron, 4 sulfur cluster binding"/>
    <property type="evidence" value="ECO:0007669"/>
    <property type="project" value="UniProtKB-KW"/>
</dbReference>
<dbReference type="OrthoDB" id="9784571at2"/>
<dbReference type="PANTHER" id="PTHR30002">
    <property type="entry name" value="EPOXYQUEUOSINE REDUCTASE"/>
    <property type="match status" value="1"/>
</dbReference>
<accession>W7CNV3</accession>
<comment type="caution">
    <text evidence="10">The sequence shown here is derived from an EMBL/GenBank/DDBJ whole genome shotgun (WGS) entry which is preliminary data.</text>
</comment>
<name>W7CNV3_9LIST</name>
<dbReference type="InterPro" id="IPR017896">
    <property type="entry name" value="4Fe4S_Fe-S-bd"/>
</dbReference>
<dbReference type="Pfam" id="PF08331">
    <property type="entry name" value="QueG_DUF1730"/>
    <property type="match status" value="1"/>
</dbReference>
<dbReference type="InterPro" id="IPR011989">
    <property type="entry name" value="ARM-like"/>
</dbReference>
<dbReference type="EMBL" id="AODH01000036">
    <property type="protein sequence ID" value="EUJ38360.1"/>
    <property type="molecule type" value="Genomic_DNA"/>
</dbReference>
<keyword evidence="11" id="KW-1185">Reference proteome</keyword>
<dbReference type="Pfam" id="PF13484">
    <property type="entry name" value="Fer4_16"/>
    <property type="match status" value="1"/>
</dbReference>
<dbReference type="InterPro" id="IPR016024">
    <property type="entry name" value="ARM-type_fold"/>
</dbReference>
<evidence type="ECO:0000256" key="3">
    <source>
        <dbReference type="ARBA" id="ARBA00022694"/>
    </source>
</evidence>
<evidence type="ECO:0000256" key="6">
    <source>
        <dbReference type="ARBA" id="ARBA00023002"/>
    </source>
</evidence>
<dbReference type="STRING" id="1265861.BCAMP_08831"/>
<proteinExistence type="predicted"/>
<dbReference type="PROSITE" id="PS00198">
    <property type="entry name" value="4FE4S_FER_1"/>
    <property type="match status" value="1"/>
</dbReference>
<dbReference type="Pfam" id="PF13646">
    <property type="entry name" value="HEAT_2"/>
    <property type="match status" value="1"/>
</dbReference>
<dbReference type="PATRIC" id="fig|1265861.3.peg.1732"/>
<evidence type="ECO:0000256" key="1">
    <source>
        <dbReference type="ARBA" id="ARBA00022485"/>
    </source>
</evidence>
<keyword evidence="1" id="KW-0004">4Fe-4S</keyword>
<dbReference type="SMART" id="SM00567">
    <property type="entry name" value="EZ_HEAT"/>
    <property type="match status" value="2"/>
</dbReference>
<dbReference type="RefSeq" id="WP_035314949.1">
    <property type="nucleotide sequence ID" value="NZ_AODH01000036.1"/>
</dbReference>
<dbReference type="PANTHER" id="PTHR30002:SF4">
    <property type="entry name" value="EPOXYQUEUOSINE REDUCTASE"/>
    <property type="match status" value="1"/>
</dbReference>
<evidence type="ECO:0000259" key="9">
    <source>
        <dbReference type="PROSITE" id="PS51379"/>
    </source>
</evidence>
<dbReference type="InterPro" id="IPR004453">
    <property type="entry name" value="QueG"/>
</dbReference>
<feature type="domain" description="4Fe-4S ferredoxin-type" evidence="9">
    <location>
        <begin position="175"/>
        <end position="207"/>
    </location>
</feature>
<keyword evidence="6" id="KW-0560">Oxidoreductase</keyword>
<sequence>MVDTLKDEIKAYAKTIGIQKIGFTTADYFQTLEKRLSFAQEHDLLTGFEHPVIAERVNPSLIFEQPQSIIAIALAYPNQMDNTLRSKRGEWRGVFARASWGVDYHTVLREKLALLEAFIKTKVPEARTKSMVDTGELSDVAVAERAGIGWRGKNTLLITPEYGSFVYLGEMITNIAFEPDEPMGDQCGECTQCIKACPTGALLGDGKMNGKECLSYQTQTKGMMPERFRDKLHNRLYGCDTCQVVCPYNRGKDFHLHPAMEPDEAKVKPLLKPLLTISNREFKETFGPMAGSWRGKKPLQRNAILILGRYKDETAIPDLVNCLLADPRPVIRGTAAYALAKIGGHIALEALQTAQQEETDDEARAEITAALLNLSQKEG</sequence>
<evidence type="ECO:0000256" key="2">
    <source>
        <dbReference type="ARBA" id="ARBA00022490"/>
    </source>
</evidence>
<dbReference type="InterPro" id="IPR013542">
    <property type="entry name" value="QueG_DUF1730"/>
</dbReference>
<dbReference type="SUPFAM" id="SSF54862">
    <property type="entry name" value="4Fe-4S ferredoxins"/>
    <property type="match status" value="1"/>
</dbReference>
<keyword evidence="7" id="KW-0408">Iron</keyword>
<evidence type="ECO:0000256" key="7">
    <source>
        <dbReference type="ARBA" id="ARBA00023004"/>
    </source>
</evidence>
<dbReference type="InterPro" id="IPR017900">
    <property type="entry name" value="4Fe4S_Fe_S_CS"/>
</dbReference>
<dbReference type="GO" id="GO:0008616">
    <property type="term" value="P:tRNA queuosine(34) biosynthetic process"/>
    <property type="evidence" value="ECO:0007669"/>
    <property type="project" value="UniProtKB-KW"/>
</dbReference>
<evidence type="ECO:0000256" key="8">
    <source>
        <dbReference type="ARBA" id="ARBA00023014"/>
    </source>
</evidence>
<dbReference type="Proteomes" id="UP000019243">
    <property type="component" value="Unassembled WGS sequence"/>
</dbReference>
<dbReference type="Gene3D" id="1.25.10.10">
    <property type="entry name" value="Leucine-rich Repeat Variant"/>
    <property type="match status" value="1"/>
</dbReference>
<keyword evidence="3" id="KW-0819">tRNA processing</keyword>
<keyword evidence="2" id="KW-0963">Cytoplasm</keyword>
<dbReference type="NCBIfam" id="TIGR00276">
    <property type="entry name" value="tRNA epoxyqueuosine(34) reductase QueG"/>
    <property type="match status" value="1"/>
</dbReference>
<evidence type="ECO:0000313" key="10">
    <source>
        <dbReference type="EMBL" id="EUJ38360.1"/>
    </source>
</evidence>
<evidence type="ECO:0000313" key="11">
    <source>
        <dbReference type="Proteomes" id="UP000019243"/>
    </source>
</evidence>
<dbReference type="SUPFAM" id="SSF48371">
    <property type="entry name" value="ARM repeat"/>
    <property type="match status" value="1"/>
</dbReference>
<dbReference type="PROSITE" id="PS51379">
    <property type="entry name" value="4FE4S_FER_2"/>
    <property type="match status" value="1"/>
</dbReference>
<dbReference type="AlphaFoldDB" id="W7CNV3"/>
<keyword evidence="5" id="KW-0671">Queuosine biosynthesis</keyword>
<organism evidence="10 11">
    <name type="scientific">Brochothrix campestris FSL F6-1037</name>
    <dbReference type="NCBI Taxonomy" id="1265861"/>
    <lineage>
        <taxon>Bacteria</taxon>
        <taxon>Bacillati</taxon>
        <taxon>Bacillota</taxon>
        <taxon>Bacilli</taxon>
        <taxon>Bacillales</taxon>
        <taxon>Listeriaceae</taxon>
        <taxon>Brochothrix</taxon>
    </lineage>
</organism>